<name>A0A0F7FT38_9ACTN</name>
<accession>A0A0F7FT38</accession>
<dbReference type="EMBL" id="CP009922">
    <property type="protein sequence ID" value="AKG42800.1"/>
    <property type="molecule type" value="Genomic_DNA"/>
</dbReference>
<dbReference type="SUPFAM" id="SSF51182">
    <property type="entry name" value="RmlC-like cupins"/>
    <property type="match status" value="1"/>
</dbReference>
<evidence type="ECO:0000313" key="2">
    <source>
        <dbReference type="Proteomes" id="UP000034034"/>
    </source>
</evidence>
<gene>
    <name evidence="1" type="ORF">SXIM_14160</name>
</gene>
<dbReference type="RefSeq" id="WP_078635058.1">
    <property type="nucleotide sequence ID" value="NZ_CP009922.3"/>
</dbReference>
<dbReference type="STRING" id="408015.SXIM_14160"/>
<dbReference type="InterPro" id="IPR011051">
    <property type="entry name" value="RmlC_Cupin_sf"/>
</dbReference>
<reference evidence="1" key="1">
    <citation type="submission" date="2019-08" db="EMBL/GenBank/DDBJ databases">
        <title>Complete genome sequence of a mangrove-derived Streptomyces xiamenensis.</title>
        <authorList>
            <person name="Xu J."/>
        </authorList>
    </citation>
    <scope>NUCLEOTIDE SEQUENCE</scope>
    <source>
        <strain evidence="1">318</strain>
    </source>
</reference>
<organism evidence="1 2">
    <name type="scientific">Streptomyces xiamenensis</name>
    <dbReference type="NCBI Taxonomy" id="408015"/>
    <lineage>
        <taxon>Bacteria</taxon>
        <taxon>Bacillati</taxon>
        <taxon>Actinomycetota</taxon>
        <taxon>Actinomycetes</taxon>
        <taxon>Kitasatosporales</taxon>
        <taxon>Streptomycetaceae</taxon>
        <taxon>Streptomyces</taxon>
    </lineage>
</organism>
<dbReference type="Gene3D" id="2.60.120.10">
    <property type="entry name" value="Jelly Rolls"/>
    <property type="match status" value="1"/>
</dbReference>
<sequence>MTDTTQHTTHLNALAEHHLDRARAAEHGRSAHLFLHDGPLRQSVIALTAGAELEEHNAPPAASLYLVRGAVQVVPAGDGAAGIPLTEGEIMKIPQVRHSVVALEDAVLVLTSVTAVPDALTPGAGWG</sequence>
<protein>
    <submittedName>
        <fullName evidence="1">Cupin domain protein</fullName>
    </submittedName>
</protein>
<proteinExistence type="predicted"/>
<evidence type="ECO:0000313" key="1">
    <source>
        <dbReference type="EMBL" id="AKG42800.1"/>
    </source>
</evidence>
<dbReference type="HOGENOM" id="CLU_141675_0_0_11"/>
<dbReference type="PATRIC" id="fig|408015.6.peg.1449"/>
<dbReference type="KEGG" id="sxi:SXIM_14160"/>
<keyword evidence="2" id="KW-1185">Reference proteome</keyword>
<dbReference type="Proteomes" id="UP000034034">
    <property type="component" value="Chromosome"/>
</dbReference>
<dbReference type="AlphaFoldDB" id="A0A0F7FT38"/>
<dbReference type="InterPro" id="IPR014710">
    <property type="entry name" value="RmlC-like_jellyroll"/>
</dbReference>